<evidence type="ECO:0000256" key="3">
    <source>
        <dbReference type="ARBA" id="ARBA00005043"/>
    </source>
</evidence>
<comment type="similarity">
    <text evidence="4">Belongs to the ELP4 family.</text>
</comment>
<comment type="pathway">
    <text evidence="3">tRNA modification; 5-methoxycarbonylmethyl-2-thiouridine-tRNA biosynthesis.</text>
</comment>
<reference evidence="9 10" key="1">
    <citation type="journal article" date="2016" name="Mol. Biol. Evol.">
        <title>Comparative Genomics of Early-Diverging Mushroom-Forming Fungi Provides Insights into the Origins of Lignocellulose Decay Capabilities.</title>
        <authorList>
            <person name="Nagy L.G."/>
            <person name="Riley R."/>
            <person name="Tritt A."/>
            <person name="Adam C."/>
            <person name="Daum C."/>
            <person name="Floudas D."/>
            <person name="Sun H."/>
            <person name="Yadav J.S."/>
            <person name="Pangilinan J."/>
            <person name="Larsson K.H."/>
            <person name="Matsuura K."/>
            <person name="Barry K."/>
            <person name="Labutti K."/>
            <person name="Kuo R."/>
            <person name="Ohm R.A."/>
            <person name="Bhattacharya S.S."/>
            <person name="Shirouzu T."/>
            <person name="Yoshinaga Y."/>
            <person name="Martin F.M."/>
            <person name="Grigoriev I.V."/>
            <person name="Hibbett D.S."/>
        </authorList>
    </citation>
    <scope>NUCLEOTIDE SEQUENCE [LARGE SCALE GENOMIC DNA]</scope>
    <source>
        <strain evidence="9 10">CBS 109695</strain>
    </source>
</reference>
<dbReference type="GO" id="GO:0002098">
    <property type="term" value="P:tRNA wobble uridine modification"/>
    <property type="evidence" value="ECO:0007669"/>
    <property type="project" value="InterPro"/>
</dbReference>
<evidence type="ECO:0000256" key="7">
    <source>
        <dbReference type="ARBA" id="ARBA00022694"/>
    </source>
</evidence>
<keyword evidence="7" id="KW-0819">tRNA processing</keyword>
<dbReference type="AlphaFoldDB" id="A0A166V5T1"/>
<evidence type="ECO:0000256" key="6">
    <source>
        <dbReference type="ARBA" id="ARBA00022490"/>
    </source>
</evidence>
<dbReference type="GO" id="GO:0008023">
    <property type="term" value="C:transcription elongation factor complex"/>
    <property type="evidence" value="ECO:0007669"/>
    <property type="project" value="TreeGrafter"/>
</dbReference>
<dbReference type="EMBL" id="KV417486">
    <property type="protein sequence ID" value="KZP32376.1"/>
    <property type="molecule type" value="Genomic_DNA"/>
</dbReference>
<dbReference type="Proteomes" id="UP000076532">
    <property type="component" value="Unassembled WGS sequence"/>
</dbReference>
<proteinExistence type="inferred from homology"/>
<evidence type="ECO:0000256" key="1">
    <source>
        <dbReference type="ARBA" id="ARBA00004123"/>
    </source>
</evidence>
<keyword evidence="8" id="KW-0539">Nucleus</keyword>
<evidence type="ECO:0000313" key="10">
    <source>
        <dbReference type="Proteomes" id="UP000076532"/>
    </source>
</evidence>
<dbReference type="PANTHER" id="PTHR12896:SF1">
    <property type="entry name" value="ELONGATOR COMPLEX PROTEIN 4"/>
    <property type="match status" value="1"/>
</dbReference>
<organism evidence="9 10">
    <name type="scientific">Athelia psychrophila</name>
    <dbReference type="NCBI Taxonomy" id="1759441"/>
    <lineage>
        <taxon>Eukaryota</taxon>
        <taxon>Fungi</taxon>
        <taxon>Dikarya</taxon>
        <taxon>Basidiomycota</taxon>
        <taxon>Agaricomycotina</taxon>
        <taxon>Agaricomycetes</taxon>
        <taxon>Agaricomycetidae</taxon>
        <taxon>Atheliales</taxon>
        <taxon>Atheliaceae</taxon>
        <taxon>Athelia</taxon>
    </lineage>
</organism>
<dbReference type="Gene3D" id="3.40.50.300">
    <property type="entry name" value="P-loop containing nucleotide triphosphate hydrolases"/>
    <property type="match status" value="1"/>
</dbReference>
<dbReference type="InterPro" id="IPR027417">
    <property type="entry name" value="P-loop_NTPase"/>
</dbReference>
<keyword evidence="10" id="KW-1185">Reference proteome</keyword>
<evidence type="ECO:0000256" key="5">
    <source>
        <dbReference type="ARBA" id="ARBA00020265"/>
    </source>
</evidence>
<dbReference type="GO" id="GO:0033588">
    <property type="term" value="C:elongator holoenzyme complex"/>
    <property type="evidence" value="ECO:0007669"/>
    <property type="project" value="InterPro"/>
</dbReference>
<dbReference type="STRING" id="436010.A0A166V5T1"/>
<dbReference type="UniPathway" id="UPA00988"/>
<evidence type="ECO:0000256" key="8">
    <source>
        <dbReference type="ARBA" id="ARBA00023242"/>
    </source>
</evidence>
<dbReference type="CDD" id="cd19494">
    <property type="entry name" value="Elp4"/>
    <property type="match status" value="1"/>
</dbReference>
<gene>
    <name evidence="9" type="ORF">FIBSPDRAFT_812703</name>
</gene>
<dbReference type="PANTHER" id="PTHR12896">
    <property type="entry name" value="PAX6 NEIGHBOR PROTEIN PAXNEB"/>
    <property type="match status" value="1"/>
</dbReference>
<accession>A0A166V5T1</accession>
<dbReference type="Pfam" id="PF05625">
    <property type="entry name" value="PAXNEB"/>
    <property type="match status" value="1"/>
</dbReference>
<comment type="subcellular location">
    <subcellularLocation>
        <location evidence="2">Cytoplasm</location>
    </subcellularLocation>
    <subcellularLocation>
        <location evidence="1">Nucleus</location>
    </subcellularLocation>
</comment>
<evidence type="ECO:0000256" key="2">
    <source>
        <dbReference type="ARBA" id="ARBA00004496"/>
    </source>
</evidence>
<dbReference type="OrthoDB" id="289162at2759"/>
<dbReference type="InterPro" id="IPR008728">
    <property type="entry name" value="Elongator_complex_protein_4"/>
</dbReference>
<protein>
    <recommendedName>
        <fullName evidence="5">Elongator complex protein 4</fullName>
    </recommendedName>
</protein>
<evidence type="ECO:0000256" key="4">
    <source>
        <dbReference type="ARBA" id="ARBA00007573"/>
    </source>
</evidence>
<keyword evidence="6" id="KW-0963">Cytoplasm</keyword>
<dbReference type="GO" id="GO:0005737">
    <property type="term" value="C:cytoplasm"/>
    <property type="evidence" value="ECO:0007669"/>
    <property type="project" value="UniProtKB-SubCell"/>
</dbReference>
<evidence type="ECO:0000313" key="9">
    <source>
        <dbReference type="EMBL" id="KZP32376.1"/>
    </source>
</evidence>
<name>A0A166V5T1_9AGAM</name>
<sequence length="454" mass="48894">MSFKRKTSSKQTALPAGTRYSPSSLSTIITSTGIPSLDDVLGGGLPLSCSSLILAPDSHSAYGELVQKYFIAQGLACGQDVVVVDDSGKAFVEECLWLPGAPAISSTKPIEDDEDEKASQHDNKIKIAWRYEQMKKFQTTVSTSSLSAEDYCRTFDLTCRIPIPVIEGALQSGDLTCLGIGLDDCTLSTIRTIQRLEELFAARLGGAKALRICIPSLGSPSWGDLSPQDVLFFLLSLRQLLRQHPLACASVSLPPHLCIESWGGPGWIQKLGWLSDAAITLSAFTANPSLAAIFPTQHGLLHIHTSPAPHSILPSSDKFSVLRGLSSSANSAGGSGENNLGFKCMRKRLIFETLHLDLEGGVGERRTTPSTNAMALDAAMTSHDHENHHDTGNQRNEEMAAIQVEVAIDANIIIPGDNAADTRVTEGSSEIRGKIKKAKKKVAFHSDRPDLYDF</sequence>